<keyword evidence="4 5" id="KW-0186">Copper</keyword>
<dbReference type="EMBL" id="QZEI01000052">
    <property type="protein sequence ID" value="RLV58869.1"/>
    <property type="molecule type" value="Genomic_DNA"/>
</dbReference>
<feature type="signal peptide" evidence="5">
    <location>
        <begin position="1"/>
        <end position="20"/>
    </location>
</feature>
<dbReference type="GO" id="GO:0005507">
    <property type="term" value="F:copper ion binding"/>
    <property type="evidence" value="ECO:0007669"/>
    <property type="project" value="UniProtKB-UniRule"/>
</dbReference>
<dbReference type="InterPro" id="IPR028871">
    <property type="entry name" value="BlueCu_1_BS"/>
</dbReference>
<feature type="chain" id="PRO_5017851299" description="Azurin" evidence="5">
    <location>
        <begin position="21"/>
        <end position="149"/>
    </location>
</feature>
<name>A0A3L8PVR1_9GAMM</name>
<dbReference type="InterPro" id="IPR008972">
    <property type="entry name" value="Cupredoxin"/>
</dbReference>
<evidence type="ECO:0000256" key="4">
    <source>
        <dbReference type="ARBA" id="ARBA00023008"/>
    </source>
</evidence>
<dbReference type="PANTHER" id="PTHR38439:SF2">
    <property type="entry name" value="OUTER MEMBRANE PROTEIN H.8"/>
    <property type="match status" value="1"/>
</dbReference>
<evidence type="ECO:0000256" key="5">
    <source>
        <dbReference type="RuleBase" id="RU363017"/>
    </source>
</evidence>
<dbReference type="GO" id="GO:0042597">
    <property type="term" value="C:periplasmic space"/>
    <property type="evidence" value="ECO:0007669"/>
    <property type="project" value="UniProtKB-SubCell"/>
</dbReference>
<accession>A0A3L8PVR1</accession>
<gene>
    <name evidence="7" type="primary">azu</name>
    <name evidence="7" type="ORF">D5018_15060</name>
</gene>
<keyword evidence="5" id="KW-0732">Signal</keyword>
<dbReference type="Proteomes" id="UP000281474">
    <property type="component" value="Unassembled WGS sequence"/>
</dbReference>
<keyword evidence="3 5" id="KW-0249">Electron transport</keyword>
<dbReference type="OrthoDB" id="9814063at2"/>
<dbReference type="Pfam" id="PF00127">
    <property type="entry name" value="Copper-bind"/>
    <property type="match status" value="1"/>
</dbReference>
<evidence type="ECO:0000256" key="1">
    <source>
        <dbReference type="ARBA" id="ARBA00022448"/>
    </source>
</evidence>
<comment type="function">
    <text evidence="5">Transfers electrons from cytochrome c551 to cytochrome oxidase.</text>
</comment>
<dbReference type="CDD" id="cd13922">
    <property type="entry name" value="Azurin"/>
    <property type="match status" value="1"/>
</dbReference>
<proteinExistence type="predicted"/>
<sequence>MKKQLFLALALLGGSSSAFAADCELNINVQDAMTFDKPSLEISLAKCDNVTLKLKHEGKMPKTAMGHNWVLTTTADQVPVASAGVTAGAANNYTPVDDKRVIAGTEIIGGGEETSITFSTKGLKVGGDYTYFCSFPGHSFLMKGKFIVK</sequence>
<reference evidence="7 8" key="1">
    <citation type="submission" date="2018-09" db="EMBL/GenBank/DDBJ databases">
        <title>Phylogeny of the Shewanellaceae, and recommendation for two new genera, Pseudoshewanella and Parashewanella.</title>
        <authorList>
            <person name="Wang G."/>
        </authorList>
    </citation>
    <scope>NUCLEOTIDE SEQUENCE [LARGE SCALE GENOMIC DNA]</scope>
    <source>
        <strain evidence="7 8">C51</strain>
    </source>
</reference>
<keyword evidence="1 5" id="KW-0813">Transport</keyword>
<dbReference type="GO" id="GO:0009055">
    <property type="term" value="F:electron transfer activity"/>
    <property type="evidence" value="ECO:0007669"/>
    <property type="project" value="InterPro"/>
</dbReference>
<dbReference type="InterPro" id="IPR000923">
    <property type="entry name" value="BlueCu_1"/>
</dbReference>
<protein>
    <recommendedName>
        <fullName evidence="5">Azurin</fullName>
    </recommendedName>
</protein>
<evidence type="ECO:0000313" key="7">
    <source>
        <dbReference type="EMBL" id="RLV58869.1"/>
    </source>
</evidence>
<dbReference type="PANTHER" id="PTHR38439">
    <property type="entry name" value="AURACYANIN-B"/>
    <property type="match status" value="1"/>
</dbReference>
<feature type="domain" description="Blue (type 1) copper" evidence="6">
    <location>
        <begin position="22"/>
        <end position="149"/>
    </location>
</feature>
<evidence type="ECO:0000256" key="3">
    <source>
        <dbReference type="ARBA" id="ARBA00022982"/>
    </source>
</evidence>
<evidence type="ECO:0000259" key="6">
    <source>
        <dbReference type="Pfam" id="PF00127"/>
    </source>
</evidence>
<dbReference type="PROSITE" id="PS00196">
    <property type="entry name" value="COPPER_BLUE"/>
    <property type="match status" value="1"/>
</dbReference>
<dbReference type="InterPro" id="IPR050845">
    <property type="entry name" value="Cu-binding_ET"/>
</dbReference>
<evidence type="ECO:0000313" key="8">
    <source>
        <dbReference type="Proteomes" id="UP000281474"/>
    </source>
</evidence>
<keyword evidence="5" id="KW-0574">Periplasm</keyword>
<keyword evidence="8" id="KW-1185">Reference proteome</keyword>
<dbReference type="SUPFAM" id="SSF49503">
    <property type="entry name" value="Cupredoxins"/>
    <property type="match status" value="1"/>
</dbReference>
<comment type="subcellular location">
    <subcellularLocation>
        <location evidence="5">Periplasm</location>
    </subcellularLocation>
</comment>
<organism evidence="7 8">
    <name type="scientific">Parashewanella curva</name>
    <dbReference type="NCBI Taxonomy" id="2338552"/>
    <lineage>
        <taxon>Bacteria</taxon>
        <taxon>Pseudomonadati</taxon>
        <taxon>Pseudomonadota</taxon>
        <taxon>Gammaproteobacteria</taxon>
        <taxon>Alteromonadales</taxon>
        <taxon>Shewanellaceae</taxon>
        <taxon>Parashewanella</taxon>
    </lineage>
</organism>
<dbReference type="RefSeq" id="WP_121839824.1">
    <property type="nucleotide sequence ID" value="NZ_ML014801.1"/>
</dbReference>
<comment type="caution">
    <text evidence="7">The sequence shown here is derived from an EMBL/GenBank/DDBJ whole genome shotgun (WGS) entry which is preliminary data.</text>
</comment>
<dbReference type="Gene3D" id="2.60.40.420">
    <property type="entry name" value="Cupredoxins - blue copper proteins"/>
    <property type="match status" value="1"/>
</dbReference>
<evidence type="ECO:0000256" key="2">
    <source>
        <dbReference type="ARBA" id="ARBA00022723"/>
    </source>
</evidence>
<keyword evidence="2 5" id="KW-0479">Metal-binding</keyword>
<dbReference type="NCBIfam" id="TIGR02695">
    <property type="entry name" value="azurin"/>
    <property type="match status" value="1"/>
</dbReference>
<dbReference type="AlphaFoldDB" id="A0A3L8PVR1"/>
<dbReference type="InterPro" id="IPR014068">
    <property type="entry name" value="Azurin"/>
</dbReference>